<sequence length="99" mass="11630">MFLSQFISEQFDIYNMQNCNEVILKMGGSKVFDMYGKFSITKVVQRIDVLRSGNVKQHTITYILMTVSSMLAHCLICRKALEIICSLFQLWVYDQYREN</sequence>
<dbReference type="EMBL" id="HACG01038849">
    <property type="protein sequence ID" value="CEK85714.1"/>
    <property type="molecule type" value="Transcribed_RNA"/>
</dbReference>
<evidence type="ECO:0000313" key="1">
    <source>
        <dbReference type="EMBL" id="CEK85714.1"/>
    </source>
</evidence>
<gene>
    <name evidence="2" type="primary">ORF149813</name>
    <name evidence="1" type="synonym">ORF149808</name>
    <name evidence="3" type="synonym">ORF149820</name>
</gene>
<organism evidence="2">
    <name type="scientific">Arion vulgaris</name>
    <dbReference type="NCBI Taxonomy" id="1028688"/>
    <lineage>
        <taxon>Eukaryota</taxon>
        <taxon>Metazoa</taxon>
        <taxon>Spiralia</taxon>
        <taxon>Lophotrochozoa</taxon>
        <taxon>Mollusca</taxon>
        <taxon>Gastropoda</taxon>
        <taxon>Heterobranchia</taxon>
        <taxon>Euthyneura</taxon>
        <taxon>Panpulmonata</taxon>
        <taxon>Eupulmonata</taxon>
        <taxon>Stylommatophora</taxon>
        <taxon>Helicina</taxon>
        <taxon>Arionoidea</taxon>
        <taxon>Arionidae</taxon>
        <taxon>Arion</taxon>
    </lineage>
</organism>
<dbReference type="EMBL" id="HACG01038852">
    <property type="protein sequence ID" value="CEK85717.1"/>
    <property type="molecule type" value="Transcribed_RNA"/>
</dbReference>
<evidence type="ECO:0000313" key="3">
    <source>
        <dbReference type="EMBL" id="CEK85717.1"/>
    </source>
</evidence>
<dbReference type="EMBL" id="HACG01038850">
    <property type="protein sequence ID" value="CEK85715.1"/>
    <property type="molecule type" value="Transcribed_RNA"/>
</dbReference>
<accession>A0A0B7B0R4</accession>
<reference evidence="2" key="1">
    <citation type="submission" date="2014-12" db="EMBL/GenBank/DDBJ databases">
        <title>Insight into the proteome of Arion vulgaris.</title>
        <authorList>
            <person name="Aradska J."/>
            <person name="Bulat T."/>
            <person name="Smidak R."/>
            <person name="Sarate P."/>
            <person name="Gangsoo J."/>
            <person name="Sialana F."/>
            <person name="Bilban M."/>
            <person name="Lubec G."/>
        </authorList>
    </citation>
    <scope>NUCLEOTIDE SEQUENCE</scope>
    <source>
        <tissue evidence="2">Skin</tissue>
    </source>
</reference>
<proteinExistence type="predicted"/>
<evidence type="ECO:0000313" key="2">
    <source>
        <dbReference type="EMBL" id="CEK85715.1"/>
    </source>
</evidence>
<dbReference type="AlphaFoldDB" id="A0A0B7B0R4"/>
<protein>
    <submittedName>
        <fullName evidence="2">Uncharacterized protein</fullName>
    </submittedName>
</protein>
<name>A0A0B7B0R4_9EUPU</name>